<evidence type="ECO:0000256" key="1">
    <source>
        <dbReference type="ARBA" id="ARBA00004749"/>
    </source>
</evidence>
<dbReference type="InterPro" id="IPR012762">
    <property type="entry name" value="Ubiq_biosynth_COQ9"/>
</dbReference>
<comment type="similarity">
    <text evidence="2">Belongs to the COQ9 family.</text>
</comment>
<evidence type="ECO:0000313" key="10">
    <source>
        <dbReference type="Proteomes" id="UP001271769"/>
    </source>
</evidence>
<keyword evidence="5" id="KW-0446">Lipid-binding</keyword>
<name>A0ABU5DU22_9PROT</name>
<dbReference type="Proteomes" id="UP001271769">
    <property type="component" value="Unassembled WGS sequence"/>
</dbReference>
<comment type="caution">
    <text evidence="9">The sequence shown here is derived from an EMBL/GenBank/DDBJ whole genome shotgun (WGS) entry which is preliminary data.</text>
</comment>
<evidence type="ECO:0000259" key="8">
    <source>
        <dbReference type="Pfam" id="PF08511"/>
    </source>
</evidence>
<feature type="region of interest" description="Disordered" evidence="7">
    <location>
        <begin position="212"/>
        <end position="238"/>
    </location>
</feature>
<evidence type="ECO:0000256" key="3">
    <source>
        <dbReference type="ARBA" id="ARBA00022688"/>
    </source>
</evidence>
<dbReference type="Gene3D" id="1.10.357.10">
    <property type="entry name" value="Tetracycline Repressor, domain 2"/>
    <property type="match status" value="1"/>
</dbReference>
<keyword evidence="10" id="KW-1185">Reference proteome</keyword>
<dbReference type="PANTHER" id="PTHR21427">
    <property type="entry name" value="UBIQUINONE BIOSYNTHESIS PROTEIN COQ9, MITOCHONDRIAL"/>
    <property type="match status" value="1"/>
</dbReference>
<evidence type="ECO:0000256" key="7">
    <source>
        <dbReference type="SAM" id="MobiDB-lite"/>
    </source>
</evidence>
<comment type="pathway">
    <text evidence="1">Cofactor biosynthesis; ubiquinone biosynthesis.</text>
</comment>
<evidence type="ECO:0000256" key="2">
    <source>
        <dbReference type="ARBA" id="ARBA00010766"/>
    </source>
</evidence>
<evidence type="ECO:0000256" key="6">
    <source>
        <dbReference type="ARBA" id="ARBA00058104"/>
    </source>
</evidence>
<comment type="function">
    <text evidence="6">Membrane-associated protein that warps the membrane surface to access and bind aromatic isoprenes with high specificity, including ubiquinone (CoQ) isoprene intermediates and presents them directly to COQ7, therefore facilitating the COQ7-mediated hydroxylase step. Participates in the biosynthesis of coenzyme Q, also named ubiquinone, an essential lipid-soluble electron transporter for aerobic cellular respiration.</text>
</comment>
<evidence type="ECO:0000256" key="5">
    <source>
        <dbReference type="ARBA" id="ARBA00023121"/>
    </source>
</evidence>
<keyword evidence="3" id="KW-0831">Ubiquinone biosynthesis</keyword>
<feature type="domain" description="COQ9 C-terminal" evidence="8">
    <location>
        <begin position="125"/>
        <end position="192"/>
    </location>
</feature>
<proteinExistence type="inferred from homology"/>
<dbReference type="Pfam" id="PF08511">
    <property type="entry name" value="COQ9"/>
    <property type="match status" value="1"/>
</dbReference>
<gene>
    <name evidence="9" type="ORF">SMD31_02695</name>
</gene>
<evidence type="ECO:0000256" key="4">
    <source>
        <dbReference type="ARBA" id="ARBA00022946"/>
    </source>
</evidence>
<organism evidence="9 10">
    <name type="scientific">Dongia rigui</name>
    <dbReference type="NCBI Taxonomy" id="940149"/>
    <lineage>
        <taxon>Bacteria</taxon>
        <taxon>Pseudomonadati</taxon>
        <taxon>Pseudomonadota</taxon>
        <taxon>Alphaproteobacteria</taxon>
        <taxon>Rhodospirillales</taxon>
        <taxon>Dongiaceae</taxon>
        <taxon>Dongia</taxon>
    </lineage>
</organism>
<dbReference type="PANTHER" id="PTHR21427:SF19">
    <property type="entry name" value="UBIQUINONE BIOSYNTHESIS PROTEIN COQ9, MITOCHONDRIAL"/>
    <property type="match status" value="1"/>
</dbReference>
<accession>A0ABU5DU22</accession>
<keyword evidence="4" id="KW-0809">Transit peptide</keyword>
<protein>
    <submittedName>
        <fullName evidence="9">COQ9 family protein</fullName>
    </submittedName>
</protein>
<dbReference type="InterPro" id="IPR013718">
    <property type="entry name" value="COQ9_C"/>
</dbReference>
<reference evidence="9 10" key="1">
    <citation type="journal article" date="2013" name="Antonie Van Leeuwenhoek">
        <title>Dongia rigui sp. nov., isolated from freshwater of a large wetland in Korea.</title>
        <authorList>
            <person name="Baik K.S."/>
            <person name="Hwang Y.M."/>
            <person name="Choi J.S."/>
            <person name="Kwon J."/>
            <person name="Seong C.N."/>
        </authorList>
    </citation>
    <scope>NUCLEOTIDE SEQUENCE [LARGE SCALE GENOMIC DNA]</scope>
    <source>
        <strain evidence="9 10">04SU4-P</strain>
    </source>
</reference>
<dbReference type="NCBIfam" id="TIGR02396">
    <property type="entry name" value="diverge_rpsU"/>
    <property type="match status" value="1"/>
</dbReference>
<sequence length="238" mass="26547">MSEKGPDTAYDWQGDRDRLVDAILPHVPFDGWSDAAFKAGAEDAKIDLPRALNAFPGGMSEVLAYNHRRHDQALIERLQRESGSGRIRDRIAQAVRLRLELVGGQREAVRAGLSFLLLPGNATLGPKLLYGTVDAIWHAIGDKSTDFSFYTKRAILAGVYSATLLYWLNDKSENHAASWAFLDRRIDEVMKIPAVKGRLKSVFDRLPNPLHLLQQGAGQPGSREGLPLGMRPRRRRRA</sequence>
<evidence type="ECO:0000313" key="9">
    <source>
        <dbReference type="EMBL" id="MDY0870807.1"/>
    </source>
</evidence>
<dbReference type="RefSeq" id="WP_320499154.1">
    <property type="nucleotide sequence ID" value="NZ_JAXCLX010000001.1"/>
</dbReference>
<dbReference type="EMBL" id="JAXCLX010000001">
    <property type="protein sequence ID" value="MDY0870807.1"/>
    <property type="molecule type" value="Genomic_DNA"/>
</dbReference>